<sequence>MSSTTALPVSYSALPFRDIAISHVPPNSPVTTKVLILSFNRPEKYNAVTENLLTEVETVYNLVNTDERVHAIVLTGAGPAFCAGADLEVGFAGLLAHKESEESINAFRDQGGRVALAMTRCTKPTIVALNGPAAGFGLTVTLPATIRVAWSGAKVALPFSRRGLTLESCSAFFLPRLVGLSNAMHLVTTGSTYLASDPLVSGLFSKLLPTPQETVSYATALATDIAENTSVASTKLMRDMMLYCPPTPEKAHVLDSKVFISIVGSKDNIEGVKSFMRKKRPQFSGTIDKDQFPFWPWWDARKTESKRQIKDDTKVKL</sequence>
<dbReference type="OrthoDB" id="2018133at2759"/>
<dbReference type="InParanoid" id="A0A1J7JG10"/>
<dbReference type="EMBL" id="KV875099">
    <property type="protein sequence ID" value="OIW28188.1"/>
    <property type="molecule type" value="Genomic_DNA"/>
</dbReference>
<evidence type="ECO:0000256" key="1">
    <source>
        <dbReference type="ARBA" id="ARBA00005254"/>
    </source>
</evidence>
<dbReference type="InterPro" id="IPR051053">
    <property type="entry name" value="ECH/Chromodomain_protein"/>
</dbReference>
<dbReference type="STRING" id="1408157.A0A1J7JG10"/>
<evidence type="ECO:0000313" key="3">
    <source>
        <dbReference type="Proteomes" id="UP000182658"/>
    </source>
</evidence>
<dbReference type="Gene3D" id="3.90.226.10">
    <property type="entry name" value="2-enoyl-CoA Hydratase, Chain A, domain 1"/>
    <property type="match status" value="1"/>
</dbReference>
<dbReference type="SUPFAM" id="SSF52096">
    <property type="entry name" value="ClpP/crotonase"/>
    <property type="match status" value="1"/>
</dbReference>
<dbReference type="Pfam" id="PF00378">
    <property type="entry name" value="ECH_1"/>
    <property type="match status" value="1"/>
</dbReference>
<reference evidence="2 3" key="1">
    <citation type="submission" date="2016-10" db="EMBL/GenBank/DDBJ databases">
        <title>Draft genome sequence of Coniochaeta ligniaria NRRL30616, a lignocellulolytic fungus for bioabatement of inhibitors in plant biomass hydrolysates.</title>
        <authorList>
            <consortium name="DOE Joint Genome Institute"/>
            <person name="Jimenez D.J."/>
            <person name="Hector R.E."/>
            <person name="Riley R."/>
            <person name="Sun H."/>
            <person name="Grigoriev I.V."/>
            <person name="Van Elsas J.D."/>
            <person name="Nichols N.N."/>
        </authorList>
    </citation>
    <scope>NUCLEOTIDE SEQUENCE [LARGE SCALE GENOMIC DNA]</scope>
    <source>
        <strain evidence="2 3">NRRL 30616</strain>
    </source>
</reference>
<dbReference type="PANTHER" id="PTHR43684">
    <property type="match status" value="1"/>
</dbReference>
<evidence type="ECO:0000313" key="2">
    <source>
        <dbReference type="EMBL" id="OIW28188.1"/>
    </source>
</evidence>
<dbReference type="PANTHER" id="PTHR43684:SF4">
    <property type="entry name" value="ENOYL-COA HYDRATASE_ISOMERASE FAMILY PROTEIN (AFU_ORTHOLOGUE AFUA_1G01890)"/>
    <property type="match status" value="1"/>
</dbReference>
<gene>
    <name evidence="2" type="ORF">CONLIGDRAFT_716541</name>
</gene>
<keyword evidence="3" id="KW-1185">Reference proteome</keyword>
<dbReference type="AlphaFoldDB" id="A0A1J7JG10"/>
<proteinExistence type="inferred from homology"/>
<protein>
    <submittedName>
        <fullName evidence="2">ClpP/crotonase</fullName>
    </submittedName>
</protein>
<name>A0A1J7JG10_9PEZI</name>
<dbReference type="Proteomes" id="UP000182658">
    <property type="component" value="Unassembled WGS sequence"/>
</dbReference>
<organism evidence="2 3">
    <name type="scientific">Coniochaeta ligniaria NRRL 30616</name>
    <dbReference type="NCBI Taxonomy" id="1408157"/>
    <lineage>
        <taxon>Eukaryota</taxon>
        <taxon>Fungi</taxon>
        <taxon>Dikarya</taxon>
        <taxon>Ascomycota</taxon>
        <taxon>Pezizomycotina</taxon>
        <taxon>Sordariomycetes</taxon>
        <taxon>Sordariomycetidae</taxon>
        <taxon>Coniochaetales</taxon>
        <taxon>Coniochaetaceae</taxon>
        <taxon>Coniochaeta</taxon>
    </lineage>
</organism>
<dbReference type="InterPro" id="IPR029045">
    <property type="entry name" value="ClpP/crotonase-like_dom_sf"/>
</dbReference>
<accession>A0A1J7JG10</accession>
<comment type="similarity">
    <text evidence="1">Belongs to the enoyl-CoA hydratase/isomerase family.</text>
</comment>
<dbReference type="InterPro" id="IPR001753">
    <property type="entry name" value="Enoyl-CoA_hydra/iso"/>
</dbReference>
<dbReference type="CDD" id="cd06558">
    <property type="entry name" value="crotonase-like"/>
    <property type="match status" value="1"/>
</dbReference>